<proteinExistence type="predicted"/>
<comment type="caution">
    <text evidence="3">The sequence shown here is derived from an EMBL/GenBank/DDBJ whole genome shotgun (WGS) entry which is preliminary data.</text>
</comment>
<feature type="compositionally biased region" description="Basic residues" evidence="1">
    <location>
        <begin position="1"/>
        <end position="14"/>
    </location>
</feature>
<dbReference type="EMBL" id="JAVIJP010000016">
    <property type="protein sequence ID" value="KAL3642944.1"/>
    <property type="molecule type" value="Genomic_DNA"/>
</dbReference>
<keyword evidence="4" id="KW-1185">Reference proteome</keyword>
<feature type="region of interest" description="Disordered" evidence="1">
    <location>
        <begin position="654"/>
        <end position="713"/>
    </location>
</feature>
<gene>
    <name evidence="3" type="ORF">CASFOL_013759</name>
</gene>
<feature type="compositionally biased region" description="Acidic residues" evidence="1">
    <location>
        <begin position="241"/>
        <end position="255"/>
    </location>
</feature>
<evidence type="ECO:0000259" key="2">
    <source>
        <dbReference type="PROSITE" id="PS50174"/>
    </source>
</evidence>
<feature type="region of interest" description="Disordered" evidence="1">
    <location>
        <begin position="738"/>
        <end position="764"/>
    </location>
</feature>
<dbReference type="Gene3D" id="3.30.1370.50">
    <property type="entry name" value="R3H-like domain"/>
    <property type="match status" value="1"/>
</dbReference>
<feature type="region of interest" description="Disordered" evidence="1">
    <location>
        <begin position="240"/>
        <end position="279"/>
    </location>
</feature>
<dbReference type="SMART" id="SM00443">
    <property type="entry name" value="G_patch"/>
    <property type="match status" value="2"/>
</dbReference>
<sequence>MAGKSRKKLNKSSSRRAQPASFSNHGLFVEGGFLSDLSAFSPPSRGRKGKNGGNGKSRSGIGEGSNQDSIPGLGSGRQREAQRIRGNAIGYMYPQENAITDGGENRENNSSASNPVLLVDSEKSSVVVYLDEGPVKESQNIEYMYDYTTSFTLGESSHRGLGFYDEGETTPNGIGYSSKMEEQGSDSIMDLYSSGEGDAGAEANHGANDVIGEELLAEMSCPEENQGYVLIGGTKIYTQDTSDENEDEDFSDEESSGSSVSEDCSETSESDCSSRSGSDIDDEVAADYFKGIGGISNIINVDRLVQQVSDESDDDSDSEDSFDGTLQKLGGIDLQEASREYGMSNPELGRKYHREDKKSTPVKYVCSSALDDLMLVKDPRTVSGKKKHVARLPQSWPAEARKSKNMRKIPGEKKKHRKEMIAVKRRDRMARRGVDLQKINQKLQQIVLDGMDMQSFTPMHPRDCSQVRRLASIYRLRSDFQGSGKKRFVTVVRTHHTCMPSASDKIHLEKLIGGADEDADFSVVDGKPQKVDGHVVNNSGKLGASTRVGRKKSSKNSENYKIRNEAKNNKTGKVGSYAAQPLSFVSSGILNTEVVELTTIESDEMKGTCIVSKVEANAVAECGAFEMHTTGFGSKMLAKMGYVEGGGLGKDGRGMAKPIEVSQRPKSLGLGAEVPETSDRNAKPQPQPKAVGRKVKSSGSNGKSAKNESQKLGSFEKHTLGFGSKMMAKMGFLEGTGLGKDSQGIVNPLSAVRRPKSMGLGARS</sequence>
<dbReference type="AlphaFoldDB" id="A0ABD3DM37"/>
<dbReference type="Proteomes" id="UP001632038">
    <property type="component" value="Unassembled WGS sequence"/>
</dbReference>
<feature type="region of interest" description="Disordered" evidence="1">
    <location>
        <begin position="1"/>
        <end position="25"/>
    </location>
</feature>
<dbReference type="Pfam" id="PF01424">
    <property type="entry name" value="R3H"/>
    <property type="match status" value="1"/>
</dbReference>
<dbReference type="PROSITE" id="PS50174">
    <property type="entry name" value="G_PATCH"/>
    <property type="match status" value="2"/>
</dbReference>
<feature type="compositionally biased region" description="Basic residues" evidence="1">
    <location>
        <begin position="403"/>
        <end position="418"/>
    </location>
</feature>
<evidence type="ECO:0000313" key="4">
    <source>
        <dbReference type="Proteomes" id="UP001632038"/>
    </source>
</evidence>
<accession>A0ABD3DM37</accession>
<organism evidence="3 4">
    <name type="scientific">Castilleja foliolosa</name>
    <dbReference type="NCBI Taxonomy" id="1961234"/>
    <lineage>
        <taxon>Eukaryota</taxon>
        <taxon>Viridiplantae</taxon>
        <taxon>Streptophyta</taxon>
        <taxon>Embryophyta</taxon>
        <taxon>Tracheophyta</taxon>
        <taxon>Spermatophyta</taxon>
        <taxon>Magnoliopsida</taxon>
        <taxon>eudicotyledons</taxon>
        <taxon>Gunneridae</taxon>
        <taxon>Pentapetalae</taxon>
        <taxon>asterids</taxon>
        <taxon>lamiids</taxon>
        <taxon>Lamiales</taxon>
        <taxon>Orobanchaceae</taxon>
        <taxon>Pedicularideae</taxon>
        <taxon>Castillejinae</taxon>
        <taxon>Castilleja</taxon>
    </lineage>
</organism>
<protein>
    <recommendedName>
        <fullName evidence="2">G-patch domain-containing protein</fullName>
    </recommendedName>
</protein>
<feature type="region of interest" description="Disordered" evidence="1">
    <location>
        <begin position="38"/>
        <end position="81"/>
    </location>
</feature>
<evidence type="ECO:0000313" key="3">
    <source>
        <dbReference type="EMBL" id="KAL3642944.1"/>
    </source>
</evidence>
<dbReference type="PANTHER" id="PTHR47423">
    <property type="entry name" value="G-PATCH DOMAIN CONTAINING PROTEIN"/>
    <property type="match status" value="1"/>
</dbReference>
<dbReference type="PANTHER" id="PTHR47423:SF2">
    <property type="entry name" value="PROTEIN SQS1"/>
    <property type="match status" value="1"/>
</dbReference>
<feature type="domain" description="G-patch" evidence="2">
    <location>
        <begin position="719"/>
        <end position="764"/>
    </location>
</feature>
<dbReference type="Pfam" id="PF01585">
    <property type="entry name" value="G-patch"/>
    <property type="match status" value="2"/>
</dbReference>
<dbReference type="InterPro" id="IPR001374">
    <property type="entry name" value="R3H_dom"/>
</dbReference>
<evidence type="ECO:0000256" key="1">
    <source>
        <dbReference type="SAM" id="MobiDB-lite"/>
    </source>
</evidence>
<feature type="domain" description="G-patch" evidence="2">
    <location>
        <begin position="629"/>
        <end position="675"/>
    </location>
</feature>
<dbReference type="InterPro" id="IPR036867">
    <property type="entry name" value="R3H_dom_sf"/>
</dbReference>
<feature type="region of interest" description="Disordered" evidence="1">
    <location>
        <begin position="399"/>
        <end position="418"/>
    </location>
</feature>
<name>A0ABD3DM37_9LAMI</name>
<reference evidence="4" key="1">
    <citation type="journal article" date="2024" name="IScience">
        <title>Strigolactones Initiate the Formation of Haustorium-like Structures in Castilleja.</title>
        <authorList>
            <person name="Buerger M."/>
            <person name="Peterson D."/>
            <person name="Chory J."/>
        </authorList>
    </citation>
    <scope>NUCLEOTIDE SEQUENCE [LARGE SCALE GENOMIC DNA]</scope>
</reference>
<feature type="region of interest" description="Disordered" evidence="1">
    <location>
        <begin position="538"/>
        <end position="558"/>
    </location>
</feature>
<dbReference type="InterPro" id="IPR000467">
    <property type="entry name" value="G_patch_dom"/>
</dbReference>